<dbReference type="Gramene" id="AET2Gv20514400.53">
    <property type="protein sequence ID" value="AET2Gv20514400.53"/>
    <property type="gene ID" value="AET2Gv20514400"/>
</dbReference>
<sequence>MNMHALSTEMHGYDVFYLPCCNSCLCQSCDKIVVFLFMWKQQNEIGIIMRSHSCSD</sequence>
<protein>
    <submittedName>
        <fullName evidence="1">Uncharacterized protein</fullName>
    </submittedName>
</protein>
<evidence type="ECO:0000313" key="2">
    <source>
        <dbReference type="Proteomes" id="UP000015105"/>
    </source>
</evidence>
<keyword evidence="2" id="KW-1185">Reference proteome</keyword>
<dbReference type="Proteomes" id="UP000015105">
    <property type="component" value="Chromosome 2D"/>
</dbReference>
<reference evidence="1" key="4">
    <citation type="submission" date="2019-03" db="UniProtKB">
        <authorList>
            <consortium name="EnsemblPlants"/>
        </authorList>
    </citation>
    <scope>IDENTIFICATION</scope>
</reference>
<dbReference type="AlphaFoldDB" id="A0A453BHV9"/>
<evidence type="ECO:0000313" key="1">
    <source>
        <dbReference type="EnsemblPlants" id="AET2Gv20514400.53"/>
    </source>
</evidence>
<dbReference type="EnsemblPlants" id="AET2Gv20514400.53">
    <property type="protein sequence ID" value="AET2Gv20514400.53"/>
    <property type="gene ID" value="AET2Gv20514400"/>
</dbReference>
<name>A0A453BHV9_AEGTS</name>
<reference evidence="2" key="2">
    <citation type="journal article" date="2017" name="Nat. Plants">
        <title>The Aegilops tauschii genome reveals multiple impacts of transposons.</title>
        <authorList>
            <person name="Zhao G."/>
            <person name="Zou C."/>
            <person name="Li K."/>
            <person name="Wang K."/>
            <person name="Li T."/>
            <person name="Gao L."/>
            <person name="Zhang X."/>
            <person name="Wang H."/>
            <person name="Yang Z."/>
            <person name="Liu X."/>
            <person name="Jiang W."/>
            <person name="Mao L."/>
            <person name="Kong X."/>
            <person name="Jiao Y."/>
            <person name="Jia J."/>
        </authorList>
    </citation>
    <scope>NUCLEOTIDE SEQUENCE [LARGE SCALE GENOMIC DNA]</scope>
    <source>
        <strain evidence="2">cv. AL8/78</strain>
    </source>
</reference>
<proteinExistence type="predicted"/>
<accession>A0A453BHV9</accession>
<organism evidence="1 2">
    <name type="scientific">Aegilops tauschii subsp. strangulata</name>
    <name type="common">Goatgrass</name>
    <dbReference type="NCBI Taxonomy" id="200361"/>
    <lineage>
        <taxon>Eukaryota</taxon>
        <taxon>Viridiplantae</taxon>
        <taxon>Streptophyta</taxon>
        <taxon>Embryophyta</taxon>
        <taxon>Tracheophyta</taxon>
        <taxon>Spermatophyta</taxon>
        <taxon>Magnoliopsida</taxon>
        <taxon>Liliopsida</taxon>
        <taxon>Poales</taxon>
        <taxon>Poaceae</taxon>
        <taxon>BOP clade</taxon>
        <taxon>Pooideae</taxon>
        <taxon>Triticodae</taxon>
        <taxon>Triticeae</taxon>
        <taxon>Triticinae</taxon>
        <taxon>Aegilops</taxon>
    </lineage>
</organism>
<reference evidence="1" key="3">
    <citation type="journal article" date="2017" name="Nature">
        <title>Genome sequence of the progenitor of the wheat D genome Aegilops tauschii.</title>
        <authorList>
            <person name="Luo M.C."/>
            <person name="Gu Y.Q."/>
            <person name="Puiu D."/>
            <person name="Wang H."/>
            <person name="Twardziok S.O."/>
            <person name="Deal K.R."/>
            <person name="Huo N."/>
            <person name="Zhu T."/>
            <person name="Wang L."/>
            <person name="Wang Y."/>
            <person name="McGuire P.E."/>
            <person name="Liu S."/>
            <person name="Long H."/>
            <person name="Ramasamy R.K."/>
            <person name="Rodriguez J.C."/>
            <person name="Van S.L."/>
            <person name="Yuan L."/>
            <person name="Wang Z."/>
            <person name="Xia Z."/>
            <person name="Xiao L."/>
            <person name="Anderson O.D."/>
            <person name="Ouyang S."/>
            <person name="Liang Y."/>
            <person name="Zimin A.V."/>
            <person name="Pertea G."/>
            <person name="Qi P."/>
            <person name="Bennetzen J.L."/>
            <person name="Dai X."/>
            <person name="Dawson M.W."/>
            <person name="Muller H.G."/>
            <person name="Kugler K."/>
            <person name="Rivarola-Duarte L."/>
            <person name="Spannagl M."/>
            <person name="Mayer K.F.X."/>
            <person name="Lu F.H."/>
            <person name="Bevan M.W."/>
            <person name="Leroy P."/>
            <person name="Li P."/>
            <person name="You F.M."/>
            <person name="Sun Q."/>
            <person name="Liu Z."/>
            <person name="Lyons E."/>
            <person name="Wicker T."/>
            <person name="Salzberg S.L."/>
            <person name="Devos K.M."/>
            <person name="Dvorak J."/>
        </authorList>
    </citation>
    <scope>NUCLEOTIDE SEQUENCE [LARGE SCALE GENOMIC DNA]</scope>
    <source>
        <strain evidence="1">cv. AL8/78</strain>
    </source>
</reference>
<reference evidence="1" key="5">
    <citation type="journal article" date="2021" name="G3 (Bethesda)">
        <title>Aegilops tauschii genome assembly Aet v5.0 features greater sequence contiguity and improved annotation.</title>
        <authorList>
            <person name="Wang L."/>
            <person name="Zhu T."/>
            <person name="Rodriguez J.C."/>
            <person name="Deal K.R."/>
            <person name="Dubcovsky J."/>
            <person name="McGuire P.E."/>
            <person name="Lux T."/>
            <person name="Spannagl M."/>
            <person name="Mayer K.F.X."/>
            <person name="Baldrich P."/>
            <person name="Meyers B.C."/>
            <person name="Huo N."/>
            <person name="Gu Y.Q."/>
            <person name="Zhou H."/>
            <person name="Devos K.M."/>
            <person name="Bennetzen J.L."/>
            <person name="Unver T."/>
            <person name="Budak H."/>
            <person name="Gulick P.J."/>
            <person name="Galiba G."/>
            <person name="Kalapos B."/>
            <person name="Nelson D.R."/>
            <person name="Li P."/>
            <person name="You F.M."/>
            <person name="Luo M.C."/>
            <person name="Dvorak J."/>
        </authorList>
    </citation>
    <scope>NUCLEOTIDE SEQUENCE [LARGE SCALE GENOMIC DNA]</scope>
    <source>
        <strain evidence="1">cv. AL8/78</strain>
    </source>
</reference>
<reference evidence="2" key="1">
    <citation type="journal article" date="2014" name="Science">
        <title>Ancient hybridizations among the ancestral genomes of bread wheat.</title>
        <authorList>
            <consortium name="International Wheat Genome Sequencing Consortium,"/>
            <person name="Marcussen T."/>
            <person name="Sandve S.R."/>
            <person name="Heier L."/>
            <person name="Spannagl M."/>
            <person name="Pfeifer M."/>
            <person name="Jakobsen K.S."/>
            <person name="Wulff B.B."/>
            <person name="Steuernagel B."/>
            <person name="Mayer K.F."/>
            <person name="Olsen O.A."/>
        </authorList>
    </citation>
    <scope>NUCLEOTIDE SEQUENCE [LARGE SCALE GENOMIC DNA]</scope>
    <source>
        <strain evidence="2">cv. AL8/78</strain>
    </source>
</reference>